<evidence type="ECO:0000313" key="2">
    <source>
        <dbReference type="EMBL" id="MFC3985634.1"/>
    </source>
</evidence>
<proteinExistence type="predicted"/>
<evidence type="ECO:0000313" key="3">
    <source>
        <dbReference type="Proteomes" id="UP001595698"/>
    </source>
</evidence>
<accession>A0ABV8FAD2</accession>
<dbReference type="EMBL" id="JBHSBC010000048">
    <property type="protein sequence ID" value="MFC3985634.1"/>
    <property type="molecule type" value="Genomic_DNA"/>
</dbReference>
<protein>
    <submittedName>
        <fullName evidence="2">Uncharacterized protein</fullName>
    </submittedName>
</protein>
<comment type="caution">
    <text evidence="2">The sequence shown here is derived from an EMBL/GenBank/DDBJ whole genome shotgun (WGS) entry which is preliminary data.</text>
</comment>
<dbReference type="Proteomes" id="UP001595698">
    <property type="component" value="Unassembled WGS sequence"/>
</dbReference>
<feature type="region of interest" description="Disordered" evidence="1">
    <location>
        <begin position="82"/>
        <end position="135"/>
    </location>
</feature>
<keyword evidence="3" id="KW-1185">Reference proteome</keyword>
<reference evidence="3" key="1">
    <citation type="journal article" date="2019" name="Int. J. Syst. Evol. Microbiol.">
        <title>The Global Catalogue of Microorganisms (GCM) 10K type strain sequencing project: providing services to taxonomists for standard genome sequencing and annotation.</title>
        <authorList>
            <consortium name="The Broad Institute Genomics Platform"/>
            <consortium name="The Broad Institute Genome Sequencing Center for Infectious Disease"/>
            <person name="Wu L."/>
            <person name="Ma J."/>
        </authorList>
    </citation>
    <scope>NUCLEOTIDE SEQUENCE [LARGE SCALE GENOMIC DNA]</scope>
    <source>
        <strain evidence="3">TBRC 7912</strain>
    </source>
</reference>
<feature type="compositionally biased region" description="Low complexity" evidence="1">
    <location>
        <begin position="122"/>
        <end position="135"/>
    </location>
</feature>
<dbReference type="RefSeq" id="WP_386195767.1">
    <property type="nucleotide sequence ID" value="NZ_JBHSBC010000048.1"/>
</dbReference>
<name>A0ABV8FAD2_9ACTN</name>
<gene>
    <name evidence="2" type="ORF">ACFOYY_36285</name>
</gene>
<organism evidence="2 3">
    <name type="scientific">Streptosporangium jomthongense</name>
    <dbReference type="NCBI Taxonomy" id="1193683"/>
    <lineage>
        <taxon>Bacteria</taxon>
        <taxon>Bacillati</taxon>
        <taxon>Actinomycetota</taxon>
        <taxon>Actinomycetes</taxon>
        <taxon>Streptosporangiales</taxon>
        <taxon>Streptosporangiaceae</taxon>
        <taxon>Streptosporangium</taxon>
    </lineage>
</organism>
<sequence length="135" mass="13423">MRQLRHGAPFGWLLSLLFPLLVAAGPGAFPSPASLTGTAAAPRHFAIIAERRPLSQESSAGERPHLPGTLTSALLSILAGPAGSGGHPAVVPQADLTPALLPTGPRPRATGEAPFPSPAPGTGPARAPPATSTGA</sequence>
<evidence type="ECO:0000256" key="1">
    <source>
        <dbReference type="SAM" id="MobiDB-lite"/>
    </source>
</evidence>